<feature type="transmembrane region" description="Helical" evidence="9">
    <location>
        <begin position="12"/>
        <end position="32"/>
    </location>
</feature>
<dbReference type="InterPro" id="IPR033480">
    <property type="entry name" value="sCache_2"/>
</dbReference>
<dbReference type="GO" id="GO:0007165">
    <property type="term" value="P:signal transduction"/>
    <property type="evidence" value="ECO:0007669"/>
    <property type="project" value="UniProtKB-KW"/>
</dbReference>
<evidence type="ECO:0000256" key="9">
    <source>
        <dbReference type="SAM" id="Phobius"/>
    </source>
</evidence>
<keyword evidence="6 8" id="KW-0807">Transducer</keyword>
<gene>
    <name evidence="12" type="ORF">SAMN05660649_02926</name>
</gene>
<keyword evidence="5 9" id="KW-0472">Membrane</keyword>
<dbReference type="PANTHER" id="PTHR32089:SF112">
    <property type="entry name" value="LYSOZYME-LIKE PROTEIN-RELATED"/>
    <property type="match status" value="1"/>
</dbReference>
<evidence type="ECO:0000256" key="1">
    <source>
        <dbReference type="ARBA" id="ARBA00004651"/>
    </source>
</evidence>
<dbReference type="EMBL" id="FOOX01000010">
    <property type="protein sequence ID" value="SFG84827.1"/>
    <property type="molecule type" value="Genomic_DNA"/>
</dbReference>
<accession>A0A1I2V9G7</accession>
<feature type="domain" description="Methyl-accepting transducer" evidence="10">
    <location>
        <begin position="326"/>
        <end position="566"/>
    </location>
</feature>
<evidence type="ECO:0000256" key="3">
    <source>
        <dbReference type="ARBA" id="ARBA00022692"/>
    </source>
</evidence>
<dbReference type="Pfam" id="PF08269">
    <property type="entry name" value="dCache_2"/>
    <property type="match status" value="1"/>
</dbReference>
<evidence type="ECO:0000256" key="2">
    <source>
        <dbReference type="ARBA" id="ARBA00022475"/>
    </source>
</evidence>
<dbReference type="Gene3D" id="3.30.450.20">
    <property type="entry name" value="PAS domain"/>
    <property type="match status" value="1"/>
</dbReference>
<evidence type="ECO:0000313" key="13">
    <source>
        <dbReference type="Proteomes" id="UP000199337"/>
    </source>
</evidence>
<dbReference type="STRING" id="341036.SAMN05660649_02926"/>
<reference evidence="13" key="1">
    <citation type="submission" date="2016-10" db="EMBL/GenBank/DDBJ databases">
        <authorList>
            <person name="Varghese N."/>
            <person name="Submissions S."/>
        </authorList>
    </citation>
    <scope>NUCLEOTIDE SEQUENCE [LARGE SCALE GENOMIC DNA]</scope>
    <source>
        <strain evidence="13">DSM 17038</strain>
    </source>
</reference>
<dbReference type="Pfam" id="PF00672">
    <property type="entry name" value="HAMP"/>
    <property type="match status" value="1"/>
</dbReference>
<dbReference type="InterPro" id="IPR004090">
    <property type="entry name" value="Chemotax_Me-accpt_rcpt"/>
</dbReference>
<feature type="transmembrane region" description="Helical" evidence="9">
    <location>
        <begin position="246"/>
        <end position="265"/>
    </location>
</feature>
<proteinExistence type="inferred from homology"/>
<dbReference type="SMART" id="SM00304">
    <property type="entry name" value="HAMP"/>
    <property type="match status" value="1"/>
</dbReference>
<evidence type="ECO:0000259" key="11">
    <source>
        <dbReference type="PROSITE" id="PS50885"/>
    </source>
</evidence>
<evidence type="ECO:0000256" key="5">
    <source>
        <dbReference type="ARBA" id="ARBA00023136"/>
    </source>
</evidence>
<dbReference type="PROSITE" id="PS50885">
    <property type="entry name" value="HAMP"/>
    <property type="match status" value="1"/>
</dbReference>
<dbReference type="Gene3D" id="1.10.287.950">
    <property type="entry name" value="Methyl-accepting chemotaxis protein"/>
    <property type="match status" value="1"/>
</dbReference>
<dbReference type="InterPro" id="IPR004010">
    <property type="entry name" value="Double_Cache_2"/>
</dbReference>
<dbReference type="SMART" id="SM01049">
    <property type="entry name" value="Cache_2"/>
    <property type="match status" value="1"/>
</dbReference>
<comment type="similarity">
    <text evidence="7">Belongs to the methyl-accepting chemotaxis (MCP) protein family.</text>
</comment>
<dbReference type="Proteomes" id="UP000199337">
    <property type="component" value="Unassembled WGS sequence"/>
</dbReference>
<dbReference type="GO" id="GO:0004888">
    <property type="term" value="F:transmembrane signaling receptor activity"/>
    <property type="evidence" value="ECO:0007669"/>
    <property type="project" value="InterPro"/>
</dbReference>
<evidence type="ECO:0000259" key="10">
    <source>
        <dbReference type="PROSITE" id="PS50111"/>
    </source>
</evidence>
<evidence type="ECO:0000256" key="8">
    <source>
        <dbReference type="PROSITE-ProRule" id="PRU00284"/>
    </source>
</evidence>
<dbReference type="PANTHER" id="PTHR32089">
    <property type="entry name" value="METHYL-ACCEPTING CHEMOTAXIS PROTEIN MCPB"/>
    <property type="match status" value="1"/>
</dbReference>
<dbReference type="Pfam" id="PF00015">
    <property type="entry name" value="MCPsignal"/>
    <property type="match status" value="1"/>
</dbReference>
<organism evidence="12 13">
    <name type="scientific">Desulfotruncus arcticus DSM 17038</name>
    <dbReference type="NCBI Taxonomy" id="1121424"/>
    <lineage>
        <taxon>Bacteria</taxon>
        <taxon>Bacillati</taxon>
        <taxon>Bacillota</taxon>
        <taxon>Clostridia</taxon>
        <taxon>Eubacteriales</taxon>
        <taxon>Desulfallaceae</taxon>
        <taxon>Desulfotruncus</taxon>
    </lineage>
</organism>
<dbReference type="InterPro" id="IPR003660">
    <property type="entry name" value="HAMP_dom"/>
</dbReference>
<keyword evidence="3 9" id="KW-0812">Transmembrane</keyword>
<dbReference type="CDD" id="cd11386">
    <property type="entry name" value="MCP_signal"/>
    <property type="match status" value="1"/>
</dbReference>
<dbReference type="OrthoDB" id="9810264at2"/>
<keyword evidence="2" id="KW-1003">Cell membrane</keyword>
<name>A0A1I2V9G7_9FIRM</name>
<dbReference type="PRINTS" id="PR00260">
    <property type="entry name" value="CHEMTRNSDUCR"/>
</dbReference>
<dbReference type="GO" id="GO:0005886">
    <property type="term" value="C:plasma membrane"/>
    <property type="evidence" value="ECO:0007669"/>
    <property type="project" value="UniProtKB-SubCell"/>
</dbReference>
<dbReference type="Gene3D" id="6.10.340.10">
    <property type="match status" value="1"/>
</dbReference>
<dbReference type="CDD" id="cd06225">
    <property type="entry name" value="HAMP"/>
    <property type="match status" value="1"/>
</dbReference>
<evidence type="ECO:0000256" key="7">
    <source>
        <dbReference type="ARBA" id="ARBA00029447"/>
    </source>
</evidence>
<feature type="domain" description="HAMP" evidence="11">
    <location>
        <begin position="266"/>
        <end position="318"/>
    </location>
</feature>
<evidence type="ECO:0000256" key="6">
    <source>
        <dbReference type="ARBA" id="ARBA00023224"/>
    </source>
</evidence>
<sequence length="581" mass="63400">MKLRVNFSSLQGKIITMLVILVALPTIVGGYISMRDLSKLGAANAARTREVMLADHRDKLKSSVEIACTILDEYEKRVQDGEFSREEAQQRALKRIAAMRYDQDKGYYWIHTGGDRSIMVMHPTKPEMNGQDLSADDDLSTVKSLYYDGQVLAKESETIQSNVRLTKIYSEMNQICSEKGEGDISYYWSKPGEDPTVGYPKMAYVKLFKPWNWIIGTGFYIDDVDNEVLKVRAEVLANVRSAEIELGLFMAVFLVVAIILGYFFARSITGPVNYLVGAADRLAKGDLATEIKSNFRDEIGGLARNFESMRRDLQELIGGIAGIGFKVTGTAQTLAAQAEQTSTAATENAATIGEVAATVDNVVGNIKEMSSEVEGASRLADNGQKDIDVVLSTMREIKTSDGQLAASMDSLRTAIDKIGNFVDTINSIADQTNLLALNAAIEAARAGDAGRGFAVVAEEVRKLAEGSAQSAKEISMVIGEVQIQSENAIKDINNTREKVGEGDRVVQGVSQSLIKIIELVRDLDRKSSEIATFAEEVAGAVQNVAATTEEQTAAMEEVSASSIELNEISMELEDMIKKFKL</sequence>
<dbReference type="PROSITE" id="PS50111">
    <property type="entry name" value="CHEMOTAXIS_TRANSDUC_2"/>
    <property type="match status" value="1"/>
</dbReference>
<keyword evidence="13" id="KW-1185">Reference proteome</keyword>
<dbReference type="GO" id="GO:0006935">
    <property type="term" value="P:chemotaxis"/>
    <property type="evidence" value="ECO:0007669"/>
    <property type="project" value="InterPro"/>
</dbReference>
<comment type="subcellular location">
    <subcellularLocation>
        <location evidence="1">Cell membrane</location>
        <topology evidence="1">Multi-pass membrane protein</topology>
    </subcellularLocation>
</comment>
<evidence type="ECO:0000313" key="12">
    <source>
        <dbReference type="EMBL" id="SFG84827.1"/>
    </source>
</evidence>
<evidence type="ECO:0000256" key="4">
    <source>
        <dbReference type="ARBA" id="ARBA00022989"/>
    </source>
</evidence>
<dbReference type="SUPFAM" id="SSF58104">
    <property type="entry name" value="Methyl-accepting chemotaxis protein (MCP) signaling domain"/>
    <property type="match status" value="1"/>
</dbReference>
<dbReference type="AlphaFoldDB" id="A0A1I2V9G7"/>
<dbReference type="SMART" id="SM00283">
    <property type="entry name" value="MA"/>
    <property type="match status" value="1"/>
</dbReference>
<dbReference type="InterPro" id="IPR004089">
    <property type="entry name" value="MCPsignal_dom"/>
</dbReference>
<dbReference type="RefSeq" id="WP_092472117.1">
    <property type="nucleotide sequence ID" value="NZ_FOOX01000010.1"/>
</dbReference>
<keyword evidence="4 9" id="KW-1133">Transmembrane helix</keyword>
<protein>
    <submittedName>
        <fullName evidence="12">Methyl-accepting chemotaxis sensory transducer with Cache sensor</fullName>
    </submittedName>
</protein>